<organism evidence="2 3">
    <name type="scientific">Marinicauda salina</name>
    <dbReference type="NCBI Taxonomy" id="2135793"/>
    <lineage>
        <taxon>Bacteria</taxon>
        <taxon>Pseudomonadati</taxon>
        <taxon>Pseudomonadota</taxon>
        <taxon>Alphaproteobacteria</taxon>
        <taxon>Maricaulales</taxon>
        <taxon>Maricaulaceae</taxon>
        <taxon>Marinicauda</taxon>
    </lineage>
</organism>
<dbReference type="InterPro" id="IPR041698">
    <property type="entry name" value="Methyltransf_25"/>
</dbReference>
<evidence type="ECO:0000313" key="3">
    <source>
        <dbReference type="Proteomes" id="UP000245168"/>
    </source>
</evidence>
<dbReference type="Gene3D" id="3.40.50.150">
    <property type="entry name" value="Vaccinia Virus protein VP39"/>
    <property type="match status" value="1"/>
</dbReference>
<sequence>MAESYEKSWSDYWRDAGADAQAITGAEPGGALARYWRDFFLDEFGRRDAARVVDLASGAGVAAREAVAAASETGCATAVICSDISQDALAQAARSFPGPGVGYVVADAGRAPYVAGAFDLVVSQFGIEYAGLDALRAATDLVAPGGAAAFVAHLADGAIARECAGNLAVLDALQDAELVARVETLIDTAFRVDAGRADASGLAAAEQAVRDAAGRVSQVMEAQGPGGGAAFAGQLIPAMETLYQRRARYDRKDIAAWLSHQAGAIEAYAGRMRSMIEAAIDETEMAEIRAAFQCADFSSVEAEPMALKPEGGPAAWRFLARR</sequence>
<keyword evidence="3" id="KW-1185">Reference proteome</keyword>
<dbReference type="EMBL" id="QEXV01000006">
    <property type="protein sequence ID" value="PWE16569.1"/>
    <property type="molecule type" value="Genomic_DNA"/>
</dbReference>
<proteinExistence type="predicted"/>
<dbReference type="OrthoDB" id="9792690at2"/>
<feature type="domain" description="Methyltransferase" evidence="1">
    <location>
        <begin position="52"/>
        <end position="146"/>
    </location>
</feature>
<gene>
    <name evidence="2" type="ORF">DDZ18_12430</name>
</gene>
<dbReference type="RefSeq" id="WP_109253724.1">
    <property type="nucleotide sequence ID" value="NZ_QEXV01000006.1"/>
</dbReference>
<evidence type="ECO:0000313" key="2">
    <source>
        <dbReference type="EMBL" id="PWE16569.1"/>
    </source>
</evidence>
<dbReference type="Pfam" id="PF13649">
    <property type="entry name" value="Methyltransf_25"/>
    <property type="match status" value="1"/>
</dbReference>
<evidence type="ECO:0000259" key="1">
    <source>
        <dbReference type="Pfam" id="PF13649"/>
    </source>
</evidence>
<dbReference type="InterPro" id="IPR029063">
    <property type="entry name" value="SAM-dependent_MTases_sf"/>
</dbReference>
<protein>
    <recommendedName>
        <fullName evidence="1">Methyltransferase domain-containing protein</fullName>
    </recommendedName>
</protein>
<name>A0A2U2BRF2_9PROT</name>
<dbReference type="SUPFAM" id="SSF53335">
    <property type="entry name" value="S-adenosyl-L-methionine-dependent methyltransferases"/>
    <property type="match status" value="1"/>
</dbReference>
<dbReference type="Proteomes" id="UP000245168">
    <property type="component" value="Unassembled WGS sequence"/>
</dbReference>
<accession>A0A2U2BRF2</accession>
<comment type="caution">
    <text evidence="2">The sequence shown here is derived from an EMBL/GenBank/DDBJ whole genome shotgun (WGS) entry which is preliminary data.</text>
</comment>
<dbReference type="AlphaFoldDB" id="A0A2U2BRF2"/>
<reference evidence="3" key="1">
    <citation type="submission" date="2018-05" db="EMBL/GenBank/DDBJ databases">
        <authorList>
            <person name="Liu B.-T."/>
        </authorList>
    </citation>
    <scope>NUCLEOTIDE SEQUENCE [LARGE SCALE GENOMIC DNA]</scope>
    <source>
        <strain evidence="3">WD6-1</strain>
    </source>
</reference>